<reference evidence="1 2" key="1">
    <citation type="submission" date="2024-09" db="EMBL/GenBank/DDBJ databases">
        <authorList>
            <person name="Sun Q."/>
            <person name="Mori K."/>
        </authorList>
    </citation>
    <scope>NUCLEOTIDE SEQUENCE [LARGE SCALE GENOMIC DNA]</scope>
    <source>
        <strain evidence="1 2">CCM 7468</strain>
    </source>
</reference>
<dbReference type="RefSeq" id="WP_377055270.1">
    <property type="nucleotide sequence ID" value="NZ_JBHLVZ010000084.1"/>
</dbReference>
<organism evidence="1 2">
    <name type="scientific">Muricoccus vinaceus</name>
    <dbReference type="NCBI Taxonomy" id="424704"/>
    <lineage>
        <taxon>Bacteria</taxon>
        <taxon>Pseudomonadati</taxon>
        <taxon>Pseudomonadota</taxon>
        <taxon>Alphaproteobacteria</taxon>
        <taxon>Acetobacterales</taxon>
        <taxon>Roseomonadaceae</taxon>
        <taxon>Muricoccus</taxon>
    </lineage>
</organism>
<evidence type="ECO:0000313" key="2">
    <source>
        <dbReference type="Proteomes" id="UP001589789"/>
    </source>
</evidence>
<accession>A0ABV6IYH1</accession>
<dbReference type="Proteomes" id="UP001589789">
    <property type="component" value="Unassembled WGS sequence"/>
</dbReference>
<dbReference type="PANTHER" id="PTHR38605">
    <property type="entry name" value="ATPASE-RELATED"/>
    <property type="match status" value="1"/>
</dbReference>
<protein>
    <submittedName>
        <fullName evidence="1">YcjX family protein</fullName>
    </submittedName>
</protein>
<dbReference type="PANTHER" id="PTHR38605:SF1">
    <property type="entry name" value="ATPASE"/>
    <property type="match status" value="1"/>
</dbReference>
<evidence type="ECO:0000313" key="1">
    <source>
        <dbReference type="EMBL" id="MFC0388658.1"/>
    </source>
</evidence>
<dbReference type="PIRSF" id="PIRSF019381">
    <property type="entry name" value="YcjX"/>
    <property type="match status" value="1"/>
</dbReference>
<dbReference type="Pfam" id="PF04317">
    <property type="entry name" value="DUF463"/>
    <property type="match status" value="1"/>
</dbReference>
<comment type="caution">
    <text evidence="1">The sequence shown here is derived from an EMBL/GenBank/DDBJ whole genome shotgun (WGS) entry which is preliminary data.</text>
</comment>
<proteinExistence type="predicted"/>
<gene>
    <name evidence="1" type="ORF">ACFFIC_24385</name>
</gene>
<sequence length="467" mass="50300">MALFPDPVRLLGEAASRSAEAALALAGRERVRLAVTGLSRAGKTVFLTSLVANLVAAGAGRRTLPALEATSGRLRRARAIPPGVEATPRFDAEAHLAALAAHPPEWPARTDDLSTLSLALTLRRHGIYGQLLPDREVTLDLLDYPGEWLLDLPMFAQDFAAWSDETLSRLSKGIRAAPAAEFLAFARSLPANAPAEDSLARRGHALYRRFLLAARDELGLRFLQPGRFLNPGPAGDAPLLWFFPLPAAARNSPLGELLERRHGAYLRDQRDRFLDPVFRRFDRQVVLVDVLGSLHAGREAFEDTAEALAAISATLRYGRGWLDLLTGGGIGRVAFAATKADHVPEVSRDSLSSLLSDLVEAPRRRAEIAGASVSVHSVAAIRCTEEATALHDGRPSPAVRGILLENGRWATVDPGLVPARRPPESFWNAPYFQMPVFRPPGLDPDGRGGVPHLGLDGLLAGLLGDAL</sequence>
<keyword evidence="2" id="KW-1185">Reference proteome</keyword>
<dbReference type="InterPro" id="IPR007413">
    <property type="entry name" value="YcjX-like"/>
</dbReference>
<name>A0ABV6IYH1_9PROT</name>
<dbReference type="EMBL" id="JBHLVZ010000084">
    <property type="protein sequence ID" value="MFC0388658.1"/>
    <property type="molecule type" value="Genomic_DNA"/>
</dbReference>